<feature type="compositionally biased region" description="Basic and acidic residues" evidence="1">
    <location>
        <begin position="81"/>
        <end position="101"/>
    </location>
</feature>
<name>A0A1Q9AEC3_9HYPH</name>
<dbReference type="EMBL" id="MKIO01000040">
    <property type="protein sequence ID" value="OLP53310.1"/>
    <property type="molecule type" value="Genomic_DNA"/>
</dbReference>
<sequence>MQYSTTNIFTADEAIAFVIENAQKPHTDKTRVSQAALKRMHPLVRRANILWKRVETNHRSRQATIPFWEERTTTPFQISGPHRDEHRRSGAAEAKERRKDS</sequence>
<evidence type="ECO:0000313" key="3">
    <source>
        <dbReference type="Proteomes" id="UP000186143"/>
    </source>
</evidence>
<gene>
    <name evidence="2" type="ORF">BJF92_00650</name>
</gene>
<organism evidence="2 3">
    <name type="scientific">Xaviernesmea rhizosphaerae</name>
    <dbReference type="NCBI Taxonomy" id="1672749"/>
    <lineage>
        <taxon>Bacteria</taxon>
        <taxon>Pseudomonadati</taxon>
        <taxon>Pseudomonadota</taxon>
        <taxon>Alphaproteobacteria</taxon>
        <taxon>Hyphomicrobiales</taxon>
        <taxon>Rhizobiaceae</taxon>
        <taxon>Rhizobium/Agrobacterium group</taxon>
        <taxon>Xaviernesmea</taxon>
    </lineage>
</organism>
<feature type="region of interest" description="Disordered" evidence="1">
    <location>
        <begin position="70"/>
        <end position="101"/>
    </location>
</feature>
<evidence type="ECO:0000313" key="2">
    <source>
        <dbReference type="EMBL" id="OLP53310.1"/>
    </source>
</evidence>
<dbReference type="RefSeq" id="WP_075636534.1">
    <property type="nucleotide sequence ID" value="NZ_MKIO01000040.1"/>
</dbReference>
<dbReference type="STRING" id="1672749.BJF92_00650"/>
<dbReference type="AlphaFoldDB" id="A0A1Q9AEC3"/>
<reference evidence="2 3" key="1">
    <citation type="submission" date="2016-09" db="EMBL/GenBank/DDBJ databases">
        <title>Rhizobium sp. nov., a novel species isolated from the rice rhizosphere.</title>
        <authorList>
            <person name="Zhao J."/>
            <person name="Zhang X."/>
        </authorList>
    </citation>
    <scope>NUCLEOTIDE SEQUENCE [LARGE SCALE GENOMIC DNA]</scope>
    <source>
        <strain evidence="2 3">MH17</strain>
    </source>
</reference>
<protein>
    <submittedName>
        <fullName evidence="2">Uncharacterized protein</fullName>
    </submittedName>
</protein>
<dbReference type="Proteomes" id="UP000186143">
    <property type="component" value="Unassembled WGS sequence"/>
</dbReference>
<comment type="caution">
    <text evidence="2">The sequence shown here is derived from an EMBL/GenBank/DDBJ whole genome shotgun (WGS) entry which is preliminary data.</text>
</comment>
<proteinExistence type="predicted"/>
<evidence type="ECO:0000256" key="1">
    <source>
        <dbReference type="SAM" id="MobiDB-lite"/>
    </source>
</evidence>
<accession>A0A1Q9AEC3</accession>